<feature type="domain" description="Ancillary SecYEG translocon subunit/Cell division coordinator CpoB TPR" evidence="3">
    <location>
        <begin position="19"/>
        <end position="186"/>
    </location>
</feature>
<feature type="compositionally biased region" description="Pro residues" evidence="1">
    <location>
        <begin position="240"/>
        <end position="249"/>
    </location>
</feature>
<accession>A0ABT9HC74</accession>
<evidence type="ECO:0000256" key="2">
    <source>
        <dbReference type="SAM" id="Phobius"/>
    </source>
</evidence>
<proteinExistence type="predicted"/>
<dbReference type="EMBL" id="JAVAIL010000007">
    <property type="protein sequence ID" value="MDP4540931.1"/>
    <property type="molecule type" value="Genomic_DNA"/>
</dbReference>
<dbReference type="InterPro" id="IPR011990">
    <property type="entry name" value="TPR-like_helical_dom_sf"/>
</dbReference>
<sequence>MMREVDDAVRQGDLANFGERYGKPLAALVVLLIVALAAYLLWWQPSQRAAAEARSETLVSALDNVEAGNLQTAFDALEGLAGDGSDAVAANARMLRGGIAAEQGRTEEAVAIFDELASDADAPEELRNLALIRKIATGFDTMDKAAVVAALQPLAVPGEPFFGSAGELLAMAYLEQGQREQAGALFAEIAKTEGVPESLRSRTRQMAGLLGVDAIEDVDALLEAQGVGQAPAADGQGAPTAPPVAQPAS</sequence>
<keyword evidence="2" id="KW-0812">Transmembrane</keyword>
<evidence type="ECO:0000256" key="1">
    <source>
        <dbReference type="SAM" id="MobiDB-lite"/>
    </source>
</evidence>
<organism evidence="4 5">
    <name type="scientific">Qipengyuania benthica</name>
    <dbReference type="NCBI Taxonomy" id="3067651"/>
    <lineage>
        <taxon>Bacteria</taxon>
        <taxon>Pseudomonadati</taxon>
        <taxon>Pseudomonadota</taxon>
        <taxon>Alphaproteobacteria</taxon>
        <taxon>Sphingomonadales</taxon>
        <taxon>Erythrobacteraceae</taxon>
        <taxon>Qipengyuania</taxon>
    </lineage>
</organism>
<dbReference type="InterPro" id="IPR018704">
    <property type="entry name" value="SecYEG/CpoB_TPR"/>
</dbReference>
<dbReference type="Proteomes" id="UP001235664">
    <property type="component" value="Unassembled WGS sequence"/>
</dbReference>
<feature type="transmembrane region" description="Helical" evidence="2">
    <location>
        <begin position="21"/>
        <end position="43"/>
    </location>
</feature>
<evidence type="ECO:0000313" key="5">
    <source>
        <dbReference type="Proteomes" id="UP001235664"/>
    </source>
</evidence>
<keyword evidence="5" id="KW-1185">Reference proteome</keyword>
<comment type="caution">
    <text evidence="4">The sequence shown here is derived from an EMBL/GenBank/DDBJ whole genome shotgun (WGS) entry which is preliminary data.</text>
</comment>
<protein>
    <submittedName>
        <fullName evidence="4">Tetratricopeptide repeat protein</fullName>
    </submittedName>
</protein>
<reference evidence="4 5" key="1">
    <citation type="submission" date="2023-08" db="EMBL/GenBank/DDBJ databases">
        <title>genomic of DY56.</title>
        <authorList>
            <person name="Wang Y."/>
        </authorList>
    </citation>
    <scope>NUCLEOTIDE SEQUENCE [LARGE SCALE GENOMIC DNA]</scope>
    <source>
        <strain evidence="4 5">DY56-A-20</strain>
    </source>
</reference>
<feature type="region of interest" description="Disordered" evidence="1">
    <location>
        <begin position="229"/>
        <end position="249"/>
    </location>
</feature>
<evidence type="ECO:0000313" key="4">
    <source>
        <dbReference type="EMBL" id="MDP4540931.1"/>
    </source>
</evidence>
<dbReference type="Pfam" id="PF09976">
    <property type="entry name" value="TPR_21"/>
    <property type="match status" value="1"/>
</dbReference>
<gene>
    <name evidence="4" type="ORF">Q9K01_14985</name>
</gene>
<name>A0ABT9HC74_9SPHN</name>
<keyword evidence="2" id="KW-1133">Transmembrane helix</keyword>
<dbReference type="RefSeq" id="WP_305930931.1">
    <property type="nucleotide sequence ID" value="NZ_JAVAIL010000007.1"/>
</dbReference>
<feature type="compositionally biased region" description="Low complexity" evidence="1">
    <location>
        <begin position="229"/>
        <end position="239"/>
    </location>
</feature>
<keyword evidence="2" id="KW-0472">Membrane</keyword>
<dbReference type="Gene3D" id="1.25.40.10">
    <property type="entry name" value="Tetratricopeptide repeat domain"/>
    <property type="match status" value="1"/>
</dbReference>
<evidence type="ECO:0000259" key="3">
    <source>
        <dbReference type="Pfam" id="PF09976"/>
    </source>
</evidence>